<accession>A0A6C0DGB9</accession>
<sequence>MSNRDTSFTTFLLQRQNRLHAGFYKQRPTYAIPSQELMLQIKTGNLPIYTHCTGSSSTTPACNCNTVVDTPSVPRSSPSLLCNTGSLNTIAAYLRNYMTEFRNSNFWAYPCDGDAGGNYITDGGHDMFDTANFVTPWLLSGTLYNLTSTNISSYPERISYTTTSETIVDTNLNYVSLGWIYAPNNGLPQADQSFHPLTVIGYRCSGPVGWQIGGNAGADGSGNTITGYVYTGATVNGFQVHAGYRQIYNANDPTICNLIILLGHPSWNSVFGPVSIQPHVSNTDSSQFYMYSGVGSENILGIYILLSKDRNYATTPIPNIELETVISNITNRIKESMSL</sequence>
<proteinExistence type="predicted"/>
<evidence type="ECO:0000313" key="1">
    <source>
        <dbReference type="EMBL" id="QHT14635.1"/>
    </source>
</evidence>
<protein>
    <submittedName>
        <fullName evidence="1">Uncharacterized protein</fullName>
    </submittedName>
</protein>
<dbReference type="EMBL" id="MN739587">
    <property type="protein sequence ID" value="QHT14635.1"/>
    <property type="molecule type" value="Genomic_DNA"/>
</dbReference>
<dbReference type="AlphaFoldDB" id="A0A6C0DGB9"/>
<reference evidence="1" key="1">
    <citation type="journal article" date="2020" name="Nature">
        <title>Giant virus diversity and host interactions through global metagenomics.</title>
        <authorList>
            <person name="Schulz F."/>
            <person name="Roux S."/>
            <person name="Paez-Espino D."/>
            <person name="Jungbluth S."/>
            <person name="Walsh D.A."/>
            <person name="Denef V.J."/>
            <person name="McMahon K.D."/>
            <person name="Konstantinidis K.T."/>
            <person name="Eloe-Fadrosh E.A."/>
            <person name="Kyrpides N.C."/>
            <person name="Woyke T."/>
        </authorList>
    </citation>
    <scope>NUCLEOTIDE SEQUENCE</scope>
    <source>
        <strain evidence="1">GVMAG-M-3300023174-141</strain>
    </source>
</reference>
<organism evidence="1">
    <name type="scientific">viral metagenome</name>
    <dbReference type="NCBI Taxonomy" id="1070528"/>
    <lineage>
        <taxon>unclassified sequences</taxon>
        <taxon>metagenomes</taxon>
        <taxon>organismal metagenomes</taxon>
    </lineage>
</organism>
<name>A0A6C0DGB9_9ZZZZ</name>